<dbReference type="InterPro" id="IPR014284">
    <property type="entry name" value="RNA_pol_sigma-70_dom"/>
</dbReference>
<dbReference type="AlphaFoldDB" id="A0A518EYP3"/>
<keyword evidence="4 6" id="KW-0238">DNA-binding</keyword>
<dbReference type="InterPro" id="IPR000838">
    <property type="entry name" value="RNA_pol_sigma70_ECF_CS"/>
</dbReference>
<evidence type="ECO:0000313" key="10">
    <source>
        <dbReference type="Proteomes" id="UP000320390"/>
    </source>
</evidence>
<dbReference type="InterPro" id="IPR008969">
    <property type="entry name" value="CarboxyPept-like_regulatory"/>
</dbReference>
<dbReference type="NCBIfam" id="TIGR02937">
    <property type="entry name" value="sigma70-ECF"/>
    <property type="match status" value="1"/>
</dbReference>
<comment type="similarity">
    <text evidence="1 6">Belongs to the sigma-70 factor family. ECF subfamily.</text>
</comment>
<dbReference type="SUPFAM" id="SSF49464">
    <property type="entry name" value="Carboxypeptidase regulatory domain-like"/>
    <property type="match status" value="1"/>
</dbReference>
<accession>A0A518EYP3</accession>
<evidence type="ECO:0000259" key="8">
    <source>
        <dbReference type="Pfam" id="PF04542"/>
    </source>
</evidence>
<keyword evidence="2 6" id="KW-0805">Transcription regulation</keyword>
<evidence type="ECO:0000256" key="2">
    <source>
        <dbReference type="ARBA" id="ARBA00023015"/>
    </source>
</evidence>
<evidence type="ECO:0000256" key="4">
    <source>
        <dbReference type="ARBA" id="ARBA00023125"/>
    </source>
</evidence>
<dbReference type="InterPro" id="IPR039425">
    <property type="entry name" value="RNA_pol_sigma-70-like"/>
</dbReference>
<dbReference type="SUPFAM" id="SSF88659">
    <property type="entry name" value="Sigma3 and sigma4 domains of RNA polymerase sigma factors"/>
    <property type="match status" value="1"/>
</dbReference>
<evidence type="ECO:0000256" key="5">
    <source>
        <dbReference type="ARBA" id="ARBA00023163"/>
    </source>
</evidence>
<dbReference type="Gene3D" id="1.10.10.10">
    <property type="entry name" value="Winged helix-like DNA-binding domain superfamily/Winged helix DNA-binding domain"/>
    <property type="match status" value="1"/>
</dbReference>
<dbReference type="PANTHER" id="PTHR43133">
    <property type="entry name" value="RNA POLYMERASE ECF-TYPE SIGMA FACTO"/>
    <property type="match status" value="1"/>
</dbReference>
<evidence type="ECO:0000256" key="1">
    <source>
        <dbReference type="ARBA" id="ARBA00010641"/>
    </source>
</evidence>
<dbReference type="InterPro" id="IPR013325">
    <property type="entry name" value="RNA_pol_sigma_r2"/>
</dbReference>
<organism evidence="9 10">
    <name type="scientific">Saltatorellus ferox</name>
    <dbReference type="NCBI Taxonomy" id="2528018"/>
    <lineage>
        <taxon>Bacteria</taxon>
        <taxon>Pseudomonadati</taxon>
        <taxon>Planctomycetota</taxon>
        <taxon>Planctomycetia</taxon>
        <taxon>Planctomycetia incertae sedis</taxon>
        <taxon>Saltatorellus</taxon>
    </lineage>
</organism>
<dbReference type="InterPro" id="IPR013324">
    <property type="entry name" value="RNA_pol_sigma_r3/r4-like"/>
</dbReference>
<evidence type="ECO:0000256" key="6">
    <source>
        <dbReference type="RuleBase" id="RU000716"/>
    </source>
</evidence>
<dbReference type="Gene3D" id="1.10.1740.10">
    <property type="match status" value="1"/>
</dbReference>
<dbReference type="SUPFAM" id="SSF88946">
    <property type="entry name" value="Sigma2 domain of RNA polymerase sigma factors"/>
    <property type="match status" value="1"/>
</dbReference>
<name>A0A518EYP3_9BACT</name>
<evidence type="ECO:0000256" key="3">
    <source>
        <dbReference type="ARBA" id="ARBA00023082"/>
    </source>
</evidence>
<dbReference type="Proteomes" id="UP000320390">
    <property type="component" value="Chromosome"/>
</dbReference>
<protein>
    <recommendedName>
        <fullName evidence="6">RNA polymerase sigma factor</fullName>
    </recommendedName>
</protein>
<evidence type="ECO:0000256" key="7">
    <source>
        <dbReference type="SAM" id="MobiDB-lite"/>
    </source>
</evidence>
<dbReference type="EMBL" id="CP036434">
    <property type="protein sequence ID" value="QDV09208.1"/>
    <property type="molecule type" value="Genomic_DNA"/>
</dbReference>
<reference evidence="9 10" key="1">
    <citation type="submission" date="2019-02" db="EMBL/GenBank/DDBJ databases">
        <title>Deep-cultivation of Planctomycetes and their phenomic and genomic characterization uncovers novel biology.</title>
        <authorList>
            <person name="Wiegand S."/>
            <person name="Jogler M."/>
            <person name="Boedeker C."/>
            <person name="Pinto D."/>
            <person name="Vollmers J."/>
            <person name="Rivas-Marin E."/>
            <person name="Kohn T."/>
            <person name="Peeters S.H."/>
            <person name="Heuer A."/>
            <person name="Rast P."/>
            <person name="Oberbeckmann S."/>
            <person name="Bunk B."/>
            <person name="Jeske O."/>
            <person name="Meyerdierks A."/>
            <person name="Storesund J.E."/>
            <person name="Kallscheuer N."/>
            <person name="Luecker S."/>
            <person name="Lage O.M."/>
            <person name="Pohl T."/>
            <person name="Merkel B.J."/>
            <person name="Hornburger P."/>
            <person name="Mueller R.-W."/>
            <person name="Bruemmer F."/>
            <person name="Labrenz M."/>
            <person name="Spormann A.M."/>
            <person name="Op den Camp H."/>
            <person name="Overmann J."/>
            <person name="Amann R."/>
            <person name="Jetten M.S.M."/>
            <person name="Mascher T."/>
            <person name="Medema M.H."/>
            <person name="Devos D.P."/>
            <person name="Kaster A.-K."/>
            <person name="Ovreas L."/>
            <person name="Rohde M."/>
            <person name="Galperin M.Y."/>
            <person name="Jogler C."/>
        </authorList>
    </citation>
    <scope>NUCLEOTIDE SEQUENCE [LARGE SCALE GENOMIC DNA]</scope>
    <source>
        <strain evidence="9 10">Poly30</strain>
    </source>
</reference>
<proteinExistence type="inferred from homology"/>
<dbReference type="PANTHER" id="PTHR43133:SF8">
    <property type="entry name" value="RNA POLYMERASE SIGMA FACTOR HI_1459-RELATED"/>
    <property type="match status" value="1"/>
</dbReference>
<feature type="domain" description="RNA polymerase sigma-70 region 2" evidence="8">
    <location>
        <begin position="24"/>
        <end position="92"/>
    </location>
</feature>
<dbReference type="GO" id="GO:0006352">
    <property type="term" value="P:DNA-templated transcription initiation"/>
    <property type="evidence" value="ECO:0007669"/>
    <property type="project" value="InterPro"/>
</dbReference>
<dbReference type="PROSITE" id="PS01063">
    <property type="entry name" value="SIGMA70_ECF"/>
    <property type="match status" value="1"/>
</dbReference>
<keyword evidence="10" id="KW-1185">Reference proteome</keyword>
<gene>
    <name evidence="9" type="primary">sigW_23</name>
    <name evidence="9" type="ORF">Poly30_47650</name>
</gene>
<keyword evidence="3 6" id="KW-0731">Sigma factor</keyword>
<feature type="region of interest" description="Disordered" evidence="7">
    <location>
        <begin position="285"/>
        <end position="314"/>
    </location>
</feature>
<dbReference type="Pfam" id="PF04542">
    <property type="entry name" value="Sigma70_r2"/>
    <property type="match status" value="1"/>
</dbReference>
<dbReference type="GO" id="GO:0016987">
    <property type="term" value="F:sigma factor activity"/>
    <property type="evidence" value="ECO:0007669"/>
    <property type="project" value="UniProtKB-KW"/>
</dbReference>
<keyword evidence="5 6" id="KW-0804">Transcription</keyword>
<dbReference type="GO" id="GO:0003677">
    <property type="term" value="F:DNA binding"/>
    <property type="evidence" value="ECO:0007669"/>
    <property type="project" value="UniProtKB-KW"/>
</dbReference>
<dbReference type="InterPro" id="IPR007627">
    <property type="entry name" value="RNA_pol_sigma70_r2"/>
</dbReference>
<dbReference type="InterPro" id="IPR036388">
    <property type="entry name" value="WH-like_DNA-bd_sf"/>
</dbReference>
<dbReference type="RefSeq" id="WP_419190554.1">
    <property type="nucleotide sequence ID" value="NZ_CP036434.1"/>
</dbReference>
<evidence type="ECO:0000313" key="9">
    <source>
        <dbReference type="EMBL" id="QDV09208.1"/>
    </source>
</evidence>
<sequence length="873" mass="93456">MKDRATRLFLRYVRRADGRAIGRLFDLVGPELLALARHLAPDIASAEDLVQATFLVALEGADRFDRSREVRPWLFGILTREAARGRRDAGRRRARESSLRVEDAAVVSVIEEVSDVAEAVEFALQRLPERYRAVLQPFLMSGLTAPEIALQLPEAPSSGTVRVQIARGLERLRKLLPSDMALAVAAGSALPRGHAAVREVVVAAARPRTVLAGSSPMVSSAVVHAPLGLAFGGLVMSKLLLAVGGLVGAALFAVFLIPSRSQDVVGAPLQANPIADARRVALRELAPRPESRSRPGPSAGAESELDTVDGAPVSTSMAPEMTAYWTGRVLMADGSAAAKAVIHDAIELTPVALSDDEGLFRLPVDGKPPFVFAILPGQAHSLVALTDPLQPIELRLGGPGASLEVRLVDEGGEPVPEADVLVCEPSALRSEPLWDPLSGKAFSVHPRLRARTDVEGWVKLSELPCITHHVHASASGFVERWIPTPPLVPGERITFDVVMGKDASLGGEVSVPDSLPESSLRIEGRLVDSEGAPLASWYVRSHERSLMVSESQGRTGVDGAFVLEGVSARTQVLSAMPYQGYYDPEKGFAVFRDVHAGDAALVLEVSGKCLTSRLAVVGRVAYPDGSVPALAKVGIRSREEGWSTWALADADGRFHAGTDALGGDYELQVLADTERGLHPTTSKVSLGDGEQLDVGVIEVPRPGWLEVSLLAPDEPRRGSGSLTLAATDGSGSEDRQEEIPWDAAMPLALVPGLYRVGFNATHYSSRAIEVMVMSERTTRLTLSAESTTRVRLSVVDADEREPEGVVQLEIRHAPTGVLLREEMLIDAMAIEIDLEPLEGDYRVMARAQDGSVGSIEGPLVGRERSHTIRLLPR</sequence>